<keyword evidence="1" id="KW-0812">Transmembrane</keyword>
<organism evidence="2 3">
    <name type="scientific">Alkalibacterium olivapovliticus</name>
    <dbReference type="NCBI Taxonomy" id="99907"/>
    <lineage>
        <taxon>Bacteria</taxon>
        <taxon>Bacillati</taxon>
        <taxon>Bacillota</taxon>
        <taxon>Bacilli</taxon>
        <taxon>Lactobacillales</taxon>
        <taxon>Carnobacteriaceae</taxon>
        <taxon>Alkalibacterium</taxon>
    </lineage>
</organism>
<feature type="transmembrane region" description="Helical" evidence="1">
    <location>
        <begin position="374"/>
        <end position="392"/>
    </location>
</feature>
<keyword evidence="1" id="KW-0472">Membrane</keyword>
<feature type="transmembrane region" description="Helical" evidence="1">
    <location>
        <begin position="285"/>
        <end position="308"/>
    </location>
</feature>
<evidence type="ECO:0000256" key="1">
    <source>
        <dbReference type="SAM" id="Phobius"/>
    </source>
</evidence>
<keyword evidence="3" id="KW-1185">Reference proteome</keyword>
<accession>A0A2T0VVW8</accession>
<dbReference type="EMBL" id="PVTO01000033">
    <property type="protein sequence ID" value="PRY75911.1"/>
    <property type="molecule type" value="Genomic_DNA"/>
</dbReference>
<evidence type="ECO:0000313" key="2">
    <source>
        <dbReference type="EMBL" id="PRY75911.1"/>
    </source>
</evidence>
<name>A0A2T0VVW8_9LACT</name>
<dbReference type="AlphaFoldDB" id="A0A2T0VVW8"/>
<reference evidence="2 3" key="1">
    <citation type="submission" date="2018-03" db="EMBL/GenBank/DDBJ databases">
        <title>Genomic Encyclopedia of Archaeal and Bacterial Type Strains, Phase II (KMG-II): from individual species to whole genera.</title>
        <authorList>
            <person name="Goeker M."/>
        </authorList>
    </citation>
    <scope>NUCLEOTIDE SEQUENCE [LARGE SCALE GENOMIC DNA]</scope>
    <source>
        <strain evidence="2 3">DSM 13175</strain>
    </source>
</reference>
<gene>
    <name evidence="2" type="ORF">CLV38_13316</name>
</gene>
<keyword evidence="1" id="KW-1133">Transmembrane helix</keyword>
<feature type="transmembrane region" description="Helical" evidence="1">
    <location>
        <begin position="185"/>
        <end position="203"/>
    </location>
</feature>
<feature type="transmembrane region" description="Helical" evidence="1">
    <location>
        <begin position="315"/>
        <end position="333"/>
    </location>
</feature>
<feature type="transmembrane region" description="Helical" evidence="1">
    <location>
        <begin position="20"/>
        <end position="37"/>
    </location>
</feature>
<evidence type="ECO:0000313" key="3">
    <source>
        <dbReference type="Proteomes" id="UP000238205"/>
    </source>
</evidence>
<dbReference type="Proteomes" id="UP000238205">
    <property type="component" value="Unassembled WGS sequence"/>
</dbReference>
<dbReference type="RefSeq" id="WP_106195956.1">
    <property type="nucleotide sequence ID" value="NZ_PVTO01000033.1"/>
</dbReference>
<dbReference type="OrthoDB" id="2320684at2"/>
<proteinExistence type="predicted"/>
<evidence type="ECO:0008006" key="4">
    <source>
        <dbReference type="Google" id="ProtNLM"/>
    </source>
</evidence>
<feature type="transmembrane region" description="Helical" evidence="1">
    <location>
        <begin position="224"/>
        <end position="250"/>
    </location>
</feature>
<sequence>MIQYFRFELKAFSRNKKNLAVIILLLLASLYYSIILVPDYQPNESVDESDIRSEHDSMVYWIDNMQGDGISSGAQFALAYYPELINIDSQRLQALEEEDYQNYTDWTAEWYTYQDTYTFGYPEFLSYNHVYYGPDQDYPLQEGSYWYRETARRYEEYVNEGIDLTVDVLEERTALQTVYRLLNSTIVPILLITVIVFYANDIVVKDRKHLTITKSFPLSFSGKLWTKTMVVLTTTGVTILVFFLIILLAVGFRHGVGSFSIPITVYDGLVLQNRGTFNSISLGLFYIQAFSLLLLISYLFTRIIILLSLLVRNEFFNLFAGIALIFTERLYYIRGIGSFSDVDLLPSTFFPVGQVLSGYQNHLYNSPAITFENGVLSLMAAILLVEMILFIATRFKRIRTYI</sequence>
<protein>
    <recommendedName>
        <fullName evidence="4">ABC-2 family transporter</fullName>
    </recommendedName>
</protein>
<comment type="caution">
    <text evidence="2">The sequence shown here is derived from an EMBL/GenBank/DDBJ whole genome shotgun (WGS) entry which is preliminary data.</text>
</comment>